<keyword evidence="1" id="KW-0238">DNA-binding</keyword>
<sequence>MESLKKLRRLAKKNDWCFSFDLQDGYHCVSMFDVLGELFQCSALPFGCNDSPRVFVKFMKVLVERLRSPAAPKDRAELRRLKSGTVRRRWEVRRHAGGAQQTVGPRGARVLPYMDDFHLLEDSEEEADELWYRVERVLNRLGLRRNEKKGQWEPAQVVEHLGLEIDFLKGEFRVTSARLQKIYSKAIDLLCETSRKKRWGAKVKLTRQAFGDLEWWKRLRDACKWNGRKIWRCPTRAKLHTDASLMAWGGVLNLKQEARGVWEDDLRHLHITHLELEAVFKTVQAFLRELRGKVVRLYYNNQAVVAMLAHFTIRNPDLMRRMRRLWTLLDLNDIELQARYIRSEANEWADRLSRDTDVDDWKLNQRWFDWAQAEWGESTVDRFASEFSAQLPRYYAQWCIHRLECRAPTAPEPEPGVGEQLEVFWPLDDAWYQGTVAEVSAAGRHHITYVDGEEEWLLLSEELTRGVDRQPAEDEPDDVVPMQEQALGAAPRSNYDPKAWRFRDFCVGEGREWLAAAEETVRFYIAALLEKGGIRATSMQPSLSAINNYHEDMGYPGPAKGRGVSRAVKGMARLQVAAAQERRRRQENVLADDDGATVILTRDEAWQRAKPEQTPPTGVPSSYWRLPGERVNSAGSDTDLANKWLALALSTVGCVPPEGEHFSAHSTRKGVITCARAVGVAMEKVCFLRGWSQLSSAVQAYIDPTTVADDAMRSYFGWVAPQGVCAQELR</sequence>
<evidence type="ECO:0000259" key="2">
    <source>
        <dbReference type="PROSITE" id="PS50878"/>
    </source>
</evidence>
<dbReference type="Gene3D" id="1.10.150.130">
    <property type="match status" value="1"/>
</dbReference>
<reference evidence="3 4" key="1">
    <citation type="journal article" date="2015" name="Genome Biol. Evol.">
        <title>Comparative Genomics of a Bacterivorous Green Alga Reveals Evolutionary Causalities and Consequences of Phago-Mixotrophic Mode of Nutrition.</title>
        <authorList>
            <person name="Burns J.A."/>
            <person name="Paasch A."/>
            <person name="Narechania A."/>
            <person name="Kim E."/>
        </authorList>
    </citation>
    <scope>NUCLEOTIDE SEQUENCE [LARGE SCALE GENOMIC DNA]</scope>
    <source>
        <strain evidence="3 4">PLY_AMNH</strain>
    </source>
</reference>
<gene>
    <name evidence="3" type="ORF">CYMTET_48407</name>
</gene>
<dbReference type="SUPFAM" id="SSF47823">
    <property type="entry name" value="lambda integrase-like, N-terminal domain"/>
    <property type="match status" value="1"/>
</dbReference>
<evidence type="ECO:0000313" key="3">
    <source>
        <dbReference type="EMBL" id="KAK3241861.1"/>
    </source>
</evidence>
<evidence type="ECO:0000256" key="1">
    <source>
        <dbReference type="ARBA" id="ARBA00023125"/>
    </source>
</evidence>
<dbReference type="Pfam" id="PF00078">
    <property type="entry name" value="RVT_1"/>
    <property type="match status" value="1"/>
</dbReference>
<accession>A0AAE0BSC1</accession>
<dbReference type="InterPro" id="IPR002999">
    <property type="entry name" value="Tudor"/>
</dbReference>
<dbReference type="EMBL" id="LGRX02033290">
    <property type="protein sequence ID" value="KAK3241861.1"/>
    <property type="molecule type" value="Genomic_DNA"/>
</dbReference>
<dbReference type="PANTHER" id="PTHR33050">
    <property type="entry name" value="REVERSE TRANSCRIPTASE DOMAIN-CONTAINING PROTEIN"/>
    <property type="match status" value="1"/>
</dbReference>
<comment type="caution">
    <text evidence="3">The sequence shown here is derived from an EMBL/GenBank/DDBJ whole genome shotgun (WGS) entry which is preliminary data.</text>
</comment>
<dbReference type="GO" id="GO:0003677">
    <property type="term" value="F:DNA binding"/>
    <property type="evidence" value="ECO:0007669"/>
    <property type="project" value="UniProtKB-KW"/>
</dbReference>
<name>A0AAE0BSC1_9CHLO</name>
<evidence type="ECO:0000313" key="4">
    <source>
        <dbReference type="Proteomes" id="UP001190700"/>
    </source>
</evidence>
<dbReference type="Proteomes" id="UP001190700">
    <property type="component" value="Unassembled WGS sequence"/>
</dbReference>
<feature type="domain" description="Reverse transcriptase" evidence="2">
    <location>
        <begin position="1"/>
        <end position="165"/>
    </location>
</feature>
<dbReference type="InterPro" id="IPR052055">
    <property type="entry name" value="Hepadnavirus_pol/RT"/>
</dbReference>
<dbReference type="PROSITE" id="PS50878">
    <property type="entry name" value="RT_POL"/>
    <property type="match status" value="1"/>
</dbReference>
<dbReference type="InterPro" id="IPR010998">
    <property type="entry name" value="Integrase_recombinase_N"/>
</dbReference>
<dbReference type="Gene3D" id="2.30.30.140">
    <property type="match status" value="1"/>
</dbReference>
<organism evidence="3 4">
    <name type="scientific">Cymbomonas tetramitiformis</name>
    <dbReference type="NCBI Taxonomy" id="36881"/>
    <lineage>
        <taxon>Eukaryota</taxon>
        <taxon>Viridiplantae</taxon>
        <taxon>Chlorophyta</taxon>
        <taxon>Pyramimonadophyceae</taxon>
        <taxon>Pyramimonadales</taxon>
        <taxon>Pyramimonadaceae</taxon>
        <taxon>Cymbomonas</taxon>
    </lineage>
</organism>
<dbReference type="SMART" id="SM00333">
    <property type="entry name" value="TUDOR"/>
    <property type="match status" value="1"/>
</dbReference>
<protein>
    <recommendedName>
        <fullName evidence="2">Reverse transcriptase domain-containing protein</fullName>
    </recommendedName>
</protein>
<dbReference type="InterPro" id="IPR000477">
    <property type="entry name" value="RT_dom"/>
</dbReference>
<dbReference type="InterPro" id="IPR043128">
    <property type="entry name" value="Rev_trsase/Diguanyl_cyclase"/>
</dbReference>
<dbReference type="AlphaFoldDB" id="A0AAE0BSC1"/>
<dbReference type="SUPFAM" id="SSF63748">
    <property type="entry name" value="Tudor/PWWP/MBT"/>
    <property type="match status" value="1"/>
</dbReference>
<proteinExistence type="predicted"/>
<dbReference type="PANTHER" id="PTHR33050:SF7">
    <property type="entry name" value="RIBONUCLEASE H"/>
    <property type="match status" value="1"/>
</dbReference>
<dbReference type="InterPro" id="IPR043502">
    <property type="entry name" value="DNA/RNA_pol_sf"/>
</dbReference>
<dbReference type="SUPFAM" id="SSF56672">
    <property type="entry name" value="DNA/RNA polymerases"/>
    <property type="match status" value="1"/>
</dbReference>
<dbReference type="Gene3D" id="3.30.70.270">
    <property type="match status" value="1"/>
</dbReference>
<keyword evidence="4" id="KW-1185">Reference proteome</keyword>
<dbReference type="CDD" id="cd09275">
    <property type="entry name" value="RNase_HI_RT_DIRS1"/>
    <property type="match status" value="1"/>
</dbReference>